<protein>
    <submittedName>
        <fullName evidence="9">Gfo/Idh/MocA family oxidoreductase</fullName>
    </submittedName>
</protein>
<comment type="similarity">
    <text evidence="2">Belongs to the Gfo/Idh/MocA family. Glycosyl hydrolase 109 subfamily.</text>
</comment>
<evidence type="ECO:0000313" key="9">
    <source>
        <dbReference type="EMBL" id="MCL1139872.1"/>
    </source>
</evidence>
<dbReference type="NCBIfam" id="TIGR01409">
    <property type="entry name" value="TAT_signal_seq"/>
    <property type="match status" value="1"/>
</dbReference>
<dbReference type="PANTHER" id="PTHR43818:SF1">
    <property type="entry name" value="GLYCOSYL HYDROLASE FAMILY 109 PROTEIN"/>
    <property type="match status" value="1"/>
</dbReference>
<evidence type="ECO:0000256" key="5">
    <source>
        <dbReference type="ARBA" id="ARBA00023027"/>
    </source>
</evidence>
<dbReference type="AlphaFoldDB" id="A0A9X1ZF39"/>
<keyword evidence="4" id="KW-0378">Hydrolase</keyword>
<dbReference type="InterPro" id="IPR049303">
    <property type="entry name" value="Glyco_hydro_109_C"/>
</dbReference>
<dbReference type="Pfam" id="PF21252">
    <property type="entry name" value="Glyco_hydro_109_C"/>
    <property type="match status" value="1"/>
</dbReference>
<sequence length="456" mass="51578">MKFNRRHFLKTAGVTAAGILTSQLPLSTANAVQQKPANQHTVMGLIAPKMDIVRVGFIGVGQRGSGHVKHFCHLEGVEIKAICDTDAKVLDKSIEFVEFQGLAKPARYTGNEDAYKDLLSRNDIDIVIISTPWEWHAPMAIDTMESGKHAFVEVPLALTVEECWQIVDTAERTQKNCMMMENVNYGRDELMVLNMVRQGLFGELLHGEAAYIHELRWQMKEIDSKTGSWRTHWHTKRNGNLYPTHGLGPVSQYMNINRGDRFDYLTSMSSPALGRALYAEREFPKDHERNQLNYINGDMNTSLIKTVNGRTIMVQHDTTTPRPYSRHNLIQGTNGVFAGFPNRIAVEQGGSGNFHQWDMDMENWYAKYDHPLWLQMGKEAERNGGHGGMDFLMLWRMVYCLRNGEPLDQDVYDGAAWSVVNILSEESVNNRSNSVDFPDFTRGAWKTGKPLGIVGA</sequence>
<dbReference type="EMBL" id="JAKILB010000009">
    <property type="protein sequence ID" value="MCL1139872.1"/>
    <property type="molecule type" value="Genomic_DNA"/>
</dbReference>
<evidence type="ECO:0000256" key="1">
    <source>
        <dbReference type="ARBA" id="ARBA00001911"/>
    </source>
</evidence>
<evidence type="ECO:0000259" key="8">
    <source>
        <dbReference type="Pfam" id="PF21252"/>
    </source>
</evidence>
<feature type="domain" description="Glycosyl hydrolase 109 C-terminal" evidence="8">
    <location>
        <begin position="190"/>
        <end position="359"/>
    </location>
</feature>
<reference evidence="9" key="1">
    <citation type="submission" date="2022-01" db="EMBL/GenBank/DDBJ databases">
        <title>Whole genome-based taxonomy of the Shewanellaceae.</title>
        <authorList>
            <person name="Martin-Rodriguez A.J."/>
        </authorList>
    </citation>
    <scope>NUCLEOTIDE SEQUENCE</scope>
    <source>
        <strain evidence="9">KCTC 23973</strain>
    </source>
</reference>
<dbReference type="GO" id="GO:0000166">
    <property type="term" value="F:nucleotide binding"/>
    <property type="evidence" value="ECO:0007669"/>
    <property type="project" value="InterPro"/>
</dbReference>
<evidence type="ECO:0000256" key="2">
    <source>
        <dbReference type="ARBA" id="ARBA00009329"/>
    </source>
</evidence>
<dbReference type="GO" id="GO:0016798">
    <property type="term" value="F:hydrolase activity, acting on glycosyl bonds"/>
    <property type="evidence" value="ECO:0007669"/>
    <property type="project" value="UniProtKB-KW"/>
</dbReference>
<dbReference type="Gene3D" id="3.40.50.720">
    <property type="entry name" value="NAD(P)-binding Rossmann-like Domain"/>
    <property type="match status" value="1"/>
</dbReference>
<dbReference type="SUPFAM" id="SSF51735">
    <property type="entry name" value="NAD(P)-binding Rossmann-fold domains"/>
    <property type="match status" value="1"/>
</dbReference>
<dbReference type="InterPro" id="IPR050463">
    <property type="entry name" value="Gfo/Idh/MocA_oxidrdct_glycsds"/>
</dbReference>
<keyword evidence="10" id="KW-1185">Reference proteome</keyword>
<dbReference type="InterPro" id="IPR036291">
    <property type="entry name" value="NAD(P)-bd_dom_sf"/>
</dbReference>
<evidence type="ECO:0000256" key="4">
    <source>
        <dbReference type="ARBA" id="ARBA00022801"/>
    </source>
</evidence>
<feature type="domain" description="Gfo/Idh/MocA-like oxidoreductase N-terminal" evidence="7">
    <location>
        <begin position="53"/>
        <end position="179"/>
    </location>
</feature>
<accession>A0A9X1ZF39</accession>
<keyword evidence="3" id="KW-0732">Signal</keyword>
<organism evidence="9 10">
    <name type="scientific">Shewanella pneumatophori</name>
    <dbReference type="NCBI Taxonomy" id="314092"/>
    <lineage>
        <taxon>Bacteria</taxon>
        <taxon>Pseudomonadati</taxon>
        <taxon>Pseudomonadota</taxon>
        <taxon>Gammaproteobacteria</taxon>
        <taxon>Alteromonadales</taxon>
        <taxon>Shewanellaceae</taxon>
        <taxon>Shewanella</taxon>
    </lineage>
</organism>
<dbReference type="Pfam" id="PF10518">
    <property type="entry name" value="TAT_signal"/>
    <property type="match status" value="1"/>
</dbReference>
<dbReference type="InterPro" id="IPR019546">
    <property type="entry name" value="TAT_signal_bac_arc"/>
</dbReference>
<proteinExistence type="inferred from homology"/>
<keyword evidence="5" id="KW-0520">NAD</keyword>
<dbReference type="Pfam" id="PF01408">
    <property type="entry name" value="GFO_IDH_MocA"/>
    <property type="match status" value="1"/>
</dbReference>
<evidence type="ECO:0000259" key="7">
    <source>
        <dbReference type="Pfam" id="PF01408"/>
    </source>
</evidence>
<evidence type="ECO:0000256" key="6">
    <source>
        <dbReference type="ARBA" id="ARBA00023295"/>
    </source>
</evidence>
<dbReference type="RefSeq" id="WP_248950950.1">
    <property type="nucleotide sequence ID" value="NZ_JAKILB010000009.1"/>
</dbReference>
<dbReference type="Proteomes" id="UP001139293">
    <property type="component" value="Unassembled WGS sequence"/>
</dbReference>
<evidence type="ECO:0000256" key="3">
    <source>
        <dbReference type="ARBA" id="ARBA00022729"/>
    </source>
</evidence>
<dbReference type="PROSITE" id="PS51318">
    <property type="entry name" value="TAT"/>
    <property type="match status" value="1"/>
</dbReference>
<comment type="cofactor">
    <cofactor evidence="1">
        <name>NAD(+)</name>
        <dbReference type="ChEBI" id="CHEBI:57540"/>
    </cofactor>
</comment>
<gene>
    <name evidence="9" type="ORF">L2740_15090</name>
</gene>
<dbReference type="InterPro" id="IPR006311">
    <property type="entry name" value="TAT_signal"/>
</dbReference>
<name>A0A9X1ZF39_9GAMM</name>
<dbReference type="InterPro" id="IPR000683">
    <property type="entry name" value="Gfo/Idh/MocA-like_OxRdtase_N"/>
</dbReference>
<dbReference type="Gene3D" id="3.30.360.10">
    <property type="entry name" value="Dihydrodipicolinate Reductase, domain 2"/>
    <property type="match status" value="1"/>
</dbReference>
<dbReference type="PANTHER" id="PTHR43818">
    <property type="entry name" value="BCDNA.GH03377"/>
    <property type="match status" value="1"/>
</dbReference>
<evidence type="ECO:0000313" key="10">
    <source>
        <dbReference type="Proteomes" id="UP001139293"/>
    </source>
</evidence>
<keyword evidence="6" id="KW-0326">Glycosidase</keyword>
<comment type="caution">
    <text evidence="9">The sequence shown here is derived from an EMBL/GenBank/DDBJ whole genome shotgun (WGS) entry which is preliminary data.</text>
</comment>